<feature type="domain" description="UspA" evidence="2">
    <location>
        <begin position="8"/>
        <end position="149"/>
    </location>
</feature>
<evidence type="ECO:0000313" key="3">
    <source>
        <dbReference type="EMBL" id="PYC82653.1"/>
    </source>
</evidence>
<evidence type="ECO:0000313" key="4">
    <source>
        <dbReference type="Proteomes" id="UP000248039"/>
    </source>
</evidence>
<dbReference type="Gene3D" id="3.40.50.620">
    <property type="entry name" value="HUPs"/>
    <property type="match status" value="2"/>
</dbReference>
<comment type="caution">
    <text evidence="3">The sequence shown here is derived from an EMBL/GenBank/DDBJ whole genome shotgun (WGS) entry which is preliminary data.</text>
</comment>
<dbReference type="InterPro" id="IPR006016">
    <property type="entry name" value="UspA"/>
</dbReference>
<dbReference type="Pfam" id="PF00582">
    <property type="entry name" value="Usp"/>
    <property type="match status" value="2"/>
</dbReference>
<protein>
    <submittedName>
        <fullName evidence="3">Universal stress protein UspA</fullName>
    </submittedName>
</protein>
<dbReference type="EMBL" id="PYBW01000030">
    <property type="protein sequence ID" value="PYC82653.1"/>
    <property type="molecule type" value="Genomic_DNA"/>
</dbReference>
<dbReference type="PANTHER" id="PTHR46553:SF3">
    <property type="entry name" value="ADENINE NUCLEOTIDE ALPHA HYDROLASES-LIKE SUPERFAMILY PROTEIN"/>
    <property type="match status" value="1"/>
</dbReference>
<feature type="domain" description="UspA" evidence="2">
    <location>
        <begin position="162"/>
        <end position="289"/>
    </location>
</feature>
<dbReference type="CDD" id="cd00293">
    <property type="entry name" value="USP-like"/>
    <property type="match status" value="1"/>
</dbReference>
<keyword evidence="4" id="KW-1185">Reference proteome</keyword>
<dbReference type="PANTHER" id="PTHR46553">
    <property type="entry name" value="ADENINE NUCLEOTIDE ALPHA HYDROLASES-LIKE SUPERFAMILY PROTEIN"/>
    <property type="match status" value="1"/>
</dbReference>
<gene>
    <name evidence="3" type="ORF">C7C46_09850</name>
</gene>
<dbReference type="Proteomes" id="UP000248039">
    <property type="component" value="Unassembled WGS sequence"/>
</dbReference>
<dbReference type="OrthoDB" id="3404132at2"/>
<sequence length="303" mass="32327">MMSSGGQRPVLVGVDPEHPSRMVLVWAADEAKRRHLPLHVLQAFKPLTRNGAWPRTWPDLQQRARLLRTAGEEALDEATRFIRERHPGLPVSATLADGDPVDVLHRQAEGSALLVLGSRHLSAARELFTAGSVALPLIAHASCPVVVVRDPEHITQQPAYLVVGVDGSPASQSAVDYAFEAAALRGAQLRALFAWQPSHLPAAEEYRVEQESRRVLAETAAGRRESHPDVTLTHEVVRGHPVAVLSEASAHALALVVGTRGLGGFTGMLLGSVGQGVLHHARCPVITVPGPVGLGGETRRASG</sequence>
<dbReference type="InterPro" id="IPR006015">
    <property type="entry name" value="Universal_stress_UspA"/>
</dbReference>
<name>A0A2V4PCC8_9ACTN</name>
<comment type="similarity">
    <text evidence="1">Belongs to the universal stress protein A family.</text>
</comment>
<evidence type="ECO:0000259" key="2">
    <source>
        <dbReference type="Pfam" id="PF00582"/>
    </source>
</evidence>
<dbReference type="SUPFAM" id="SSF52402">
    <property type="entry name" value="Adenine nucleotide alpha hydrolases-like"/>
    <property type="match status" value="2"/>
</dbReference>
<dbReference type="InterPro" id="IPR014729">
    <property type="entry name" value="Rossmann-like_a/b/a_fold"/>
</dbReference>
<organism evidence="3 4">
    <name type="scientific">Streptomyces tateyamensis</name>
    <dbReference type="NCBI Taxonomy" id="565073"/>
    <lineage>
        <taxon>Bacteria</taxon>
        <taxon>Bacillati</taxon>
        <taxon>Actinomycetota</taxon>
        <taxon>Actinomycetes</taxon>
        <taxon>Kitasatosporales</taxon>
        <taxon>Streptomycetaceae</taxon>
        <taxon>Streptomyces</taxon>
    </lineage>
</organism>
<dbReference type="AlphaFoldDB" id="A0A2V4PCC8"/>
<dbReference type="PRINTS" id="PR01438">
    <property type="entry name" value="UNVRSLSTRESS"/>
</dbReference>
<reference evidence="3 4" key="1">
    <citation type="submission" date="2018-03" db="EMBL/GenBank/DDBJ databases">
        <title>Bioinformatic expansion and discovery of thiopeptide antibiotics.</title>
        <authorList>
            <person name="Schwalen C.J."/>
            <person name="Hudson G.A."/>
            <person name="Mitchell D.A."/>
        </authorList>
    </citation>
    <scope>NUCLEOTIDE SEQUENCE [LARGE SCALE GENOMIC DNA]</scope>
    <source>
        <strain evidence="3 4">ATCC 21389</strain>
    </source>
</reference>
<accession>A0A2V4PCC8</accession>
<evidence type="ECO:0000256" key="1">
    <source>
        <dbReference type="ARBA" id="ARBA00008791"/>
    </source>
</evidence>
<proteinExistence type="inferred from homology"/>